<organism evidence="2 3">
    <name type="scientific">Roseinatronobacter bogoriensis subsp. barguzinensis</name>
    <dbReference type="NCBI Taxonomy" id="441209"/>
    <lineage>
        <taxon>Bacteria</taxon>
        <taxon>Pseudomonadati</taxon>
        <taxon>Pseudomonadota</taxon>
        <taxon>Alphaproteobacteria</taxon>
        <taxon>Rhodobacterales</taxon>
        <taxon>Paracoccaceae</taxon>
        <taxon>Roseinatronobacter</taxon>
    </lineage>
</organism>
<name>A0A2K8KCA3_9RHOB</name>
<evidence type="ECO:0000313" key="3">
    <source>
        <dbReference type="Proteomes" id="UP000228948"/>
    </source>
</evidence>
<sequence length="86" mass="8990">MSGCAVQITFEQRSDAAAGGSSCARCDESPLLLCAERFSSGLRHCDGFVSGIKLALSSAESRRKAPPRIGGPPPRHGDWTATSAQI</sequence>
<evidence type="ECO:0000313" key="2">
    <source>
        <dbReference type="EMBL" id="ATX67067.1"/>
    </source>
</evidence>
<dbReference type="Proteomes" id="UP000228948">
    <property type="component" value="Chromosome"/>
</dbReference>
<feature type="region of interest" description="Disordered" evidence="1">
    <location>
        <begin position="60"/>
        <end position="86"/>
    </location>
</feature>
<dbReference type="AlphaFoldDB" id="A0A2K8KCA3"/>
<dbReference type="EMBL" id="CP024899">
    <property type="protein sequence ID" value="ATX67067.1"/>
    <property type="molecule type" value="Genomic_DNA"/>
</dbReference>
<gene>
    <name evidence="2" type="ORF">BG454_15595</name>
</gene>
<reference evidence="2 3" key="1">
    <citation type="submission" date="2017-11" db="EMBL/GenBank/DDBJ databases">
        <title>Revised Sequence and Annotation of the Rhodobaca barguzinensis strain alga05 Genome.</title>
        <authorList>
            <person name="Kopejtka K."/>
            <person name="Tomasch J.M."/>
            <person name="Bunk B."/>
            <person name="Koblizek M."/>
        </authorList>
    </citation>
    <scope>NUCLEOTIDE SEQUENCE [LARGE SCALE GENOMIC DNA]</scope>
    <source>
        <strain evidence="3">alga05</strain>
    </source>
</reference>
<protein>
    <submittedName>
        <fullName evidence="2">Uncharacterized protein</fullName>
    </submittedName>
</protein>
<keyword evidence="3" id="KW-1185">Reference proteome</keyword>
<dbReference type="KEGG" id="rbg:BG454_15595"/>
<evidence type="ECO:0000256" key="1">
    <source>
        <dbReference type="SAM" id="MobiDB-lite"/>
    </source>
</evidence>
<accession>A0A2K8KCA3</accession>
<proteinExistence type="predicted"/>